<proteinExistence type="predicted"/>
<dbReference type="WBParaSite" id="nRc.2.0.1.t13387-RA">
    <property type="protein sequence ID" value="nRc.2.0.1.t13387-RA"/>
    <property type="gene ID" value="nRc.2.0.1.g13387"/>
</dbReference>
<keyword evidence="1" id="KW-1185">Reference proteome</keyword>
<protein>
    <submittedName>
        <fullName evidence="2">Uncharacterized protein</fullName>
    </submittedName>
</protein>
<reference evidence="2" key="1">
    <citation type="submission" date="2022-11" db="UniProtKB">
        <authorList>
            <consortium name="WormBaseParasite"/>
        </authorList>
    </citation>
    <scope>IDENTIFICATION</scope>
</reference>
<evidence type="ECO:0000313" key="1">
    <source>
        <dbReference type="Proteomes" id="UP000887565"/>
    </source>
</evidence>
<accession>A0A915IJ32</accession>
<dbReference type="AlphaFoldDB" id="A0A915IJ32"/>
<evidence type="ECO:0000313" key="2">
    <source>
        <dbReference type="WBParaSite" id="nRc.2.0.1.t13387-RA"/>
    </source>
</evidence>
<organism evidence="1 2">
    <name type="scientific">Romanomermis culicivorax</name>
    <name type="common">Nematode worm</name>
    <dbReference type="NCBI Taxonomy" id="13658"/>
    <lineage>
        <taxon>Eukaryota</taxon>
        <taxon>Metazoa</taxon>
        <taxon>Ecdysozoa</taxon>
        <taxon>Nematoda</taxon>
        <taxon>Enoplea</taxon>
        <taxon>Dorylaimia</taxon>
        <taxon>Mermithida</taxon>
        <taxon>Mermithoidea</taxon>
        <taxon>Mermithidae</taxon>
        <taxon>Romanomermis</taxon>
    </lineage>
</organism>
<sequence>MNKILIQGAFLKSIPVTAN</sequence>
<dbReference type="Proteomes" id="UP000887565">
    <property type="component" value="Unplaced"/>
</dbReference>
<name>A0A915IJ32_ROMCU</name>